<keyword evidence="2" id="KW-1185">Reference proteome</keyword>
<dbReference type="OrthoDB" id="5312906at2"/>
<gene>
    <name evidence="1" type="ORF">SAMN06296036_10862</name>
</gene>
<evidence type="ECO:0000313" key="2">
    <source>
        <dbReference type="Proteomes" id="UP000192907"/>
    </source>
</evidence>
<name>A0A1Y6BZ32_9BACT</name>
<dbReference type="Proteomes" id="UP000192907">
    <property type="component" value="Unassembled WGS sequence"/>
</dbReference>
<organism evidence="1 2">
    <name type="scientific">Pseudobacteriovorax antillogorgiicola</name>
    <dbReference type="NCBI Taxonomy" id="1513793"/>
    <lineage>
        <taxon>Bacteria</taxon>
        <taxon>Pseudomonadati</taxon>
        <taxon>Bdellovibrionota</taxon>
        <taxon>Oligoflexia</taxon>
        <taxon>Oligoflexales</taxon>
        <taxon>Pseudobacteriovoracaceae</taxon>
        <taxon>Pseudobacteriovorax</taxon>
    </lineage>
</organism>
<accession>A0A1Y6BZ32</accession>
<dbReference type="RefSeq" id="WP_132319015.1">
    <property type="nucleotide sequence ID" value="NZ_FWZT01000008.1"/>
</dbReference>
<dbReference type="EMBL" id="FWZT01000008">
    <property type="protein sequence ID" value="SMF25338.1"/>
    <property type="molecule type" value="Genomic_DNA"/>
</dbReference>
<reference evidence="2" key="1">
    <citation type="submission" date="2017-04" db="EMBL/GenBank/DDBJ databases">
        <authorList>
            <person name="Varghese N."/>
            <person name="Submissions S."/>
        </authorList>
    </citation>
    <scope>NUCLEOTIDE SEQUENCE [LARGE SCALE GENOMIC DNA]</scope>
    <source>
        <strain evidence="2">RKEM611</strain>
    </source>
</reference>
<proteinExistence type="predicted"/>
<protein>
    <submittedName>
        <fullName evidence="1">Uncharacterized protein</fullName>
    </submittedName>
</protein>
<dbReference type="AlphaFoldDB" id="A0A1Y6BZ32"/>
<evidence type="ECO:0000313" key="1">
    <source>
        <dbReference type="EMBL" id="SMF25338.1"/>
    </source>
</evidence>
<dbReference type="STRING" id="1513793.SAMN06296036_10862"/>
<sequence length="280" mass="31355">MNKKFLWIGLLGLASFLIVHMMRPSEPSNQMRAKSPRSIKTEKIELIAKPKAVKRSKADLRNKRRAFRKNLEAGLVATPTKPIRGKYQLDFEFKALTRHCELGDLDFIRMDQSMRTTGKGITMTVEAMGGERVLDSQSLDINTLLSGKASFSVSVPQETTTVGVYLCSGRRKSCSDLDPIDLNTLFKRRLKNKRHGNSILYFHQSLVLTPQQVFIDQGGRSKKNLFSALKNQGADLSSAKDATKAIIKSESRLSSESIRFEQGSYVISLPRNSDSCPIPM</sequence>